<sequence length="106" mass="11758">MSLVLKPLWIEHKLFLTRLGRVVEASCTDVAAAGPAATRRRLRRVTRTMTSFVLTRKHPLDGRQAVAVVVRRRRGSGARAPPLTGTRALTCPSHRHRPMAVKETAV</sequence>
<dbReference type="EMBL" id="BGZK01001031">
    <property type="protein sequence ID" value="GBP69135.1"/>
    <property type="molecule type" value="Genomic_DNA"/>
</dbReference>
<keyword evidence="3" id="KW-1185">Reference proteome</keyword>
<evidence type="ECO:0000256" key="1">
    <source>
        <dbReference type="SAM" id="MobiDB-lite"/>
    </source>
</evidence>
<proteinExistence type="predicted"/>
<name>A0A4C1Y3Z9_EUMVA</name>
<gene>
    <name evidence="2" type="ORF">EVAR_47410_1</name>
</gene>
<evidence type="ECO:0000313" key="3">
    <source>
        <dbReference type="Proteomes" id="UP000299102"/>
    </source>
</evidence>
<accession>A0A4C1Y3Z9</accession>
<evidence type="ECO:0000313" key="2">
    <source>
        <dbReference type="EMBL" id="GBP69135.1"/>
    </source>
</evidence>
<protein>
    <submittedName>
        <fullName evidence="2">Uncharacterized protein</fullName>
    </submittedName>
</protein>
<organism evidence="2 3">
    <name type="scientific">Eumeta variegata</name>
    <name type="common">Bagworm moth</name>
    <name type="synonym">Eumeta japonica</name>
    <dbReference type="NCBI Taxonomy" id="151549"/>
    <lineage>
        <taxon>Eukaryota</taxon>
        <taxon>Metazoa</taxon>
        <taxon>Ecdysozoa</taxon>
        <taxon>Arthropoda</taxon>
        <taxon>Hexapoda</taxon>
        <taxon>Insecta</taxon>
        <taxon>Pterygota</taxon>
        <taxon>Neoptera</taxon>
        <taxon>Endopterygota</taxon>
        <taxon>Lepidoptera</taxon>
        <taxon>Glossata</taxon>
        <taxon>Ditrysia</taxon>
        <taxon>Tineoidea</taxon>
        <taxon>Psychidae</taxon>
        <taxon>Oiketicinae</taxon>
        <taxon>Eumeta</taxon>
    </lineage>
</organism>
<comment type="caution">
    <text evidence="2">The sequence shown here is derived from an EMBL/GenBank/DDBJ whole genome shotgun (WGS) entry which is preliminary data.</text>
</comment>
<feature type="region of interest" description="Disordered" evidence="1">
    <location>
        <begin position="74"/>
        <end position="106"/>
    </location>
</feature>
<dbReference type="Proteomes" id="UP000299102">
    <property type="component" value="Unassembled WGS sequence"/>
</dbReference>
<dbReference type="AlphaFoldDB" id="A0A4C1Y3Z9"/>
<reference evidence="2 3" key="1">
    <citation type="journal article" date="2019" name="Commun. Biol.">
        <title>The bagworm genome reveals a unique fibroin gene that provides high tensile strength.</title>
        <authorList>
            <person name="Kono N."/>
            <person name="Nakamura H."/>
            <person name="Ohtoshi R."/>
            <person name="Tomita M."/>
            <person name="Numata K."/>
            <person name="Arakawa K."/>
        </authorList>
    </citation>
    <scope>NUCLEOTIDE SEQUENCE [LARGE SCALE GENOMIC DNA]</scope>
</reference>